<proteinExistence type="predicted"/>
<protein>
    <submittedName>
        <fullName evidence="1">Uncharacterized protein</fullName>
    </submittedName>
</protein>
<name>A0A1C3X4A5_9HYPH</name>
<keyword evidence="2" id="KW-1185">Reference proteome</keyword>
<sequence>MIHNRSLLTKEWYMVPFTADCHDCGAQTRSAAVVVGPSSLVGDAGSEPESDILAKPRRRLDGFALIEALGGQTEHVERSVINRFHSTFAFLDGQLTSICEHCGENLPPAAIRSAVMNVFVRLGQKRLLVNERLMIFASDVLLTEFRGETSIEESAMRDPDFALLLVCDTESVVGETGMIELWHSIARDDYAIVVKGHDGREMLRDAFNCDLKEVVTTIFDLGLVLTQLHLAQASSPYCALARDLFLEALEHAGYQQAS</sequence>
<organism evidence="1 2">
    <name type="scientific">Rhizobium multihospitium</name>
    <dbReference type="NCBI Taxonomy" id="410764"/>
    <lineage>
        <taxon>Bacteria</taxon>
        <taxon>Pseudomonadati</taxon>
        <taxon>Pseudomonadota</taxon>
        <taxon>Alphaproteobacteria</taxon>
        <taxon>Hyphomicrobiales</taxon>
        <taxon>Rhizobiaceae</taxon>
        <taxon>Rhizobium/Agrobacterium group</taxon>
        <taxon>Rhizobium</taxon>
    </lineage>
</organism>
<dbReference type="EMBL" id="FMAG01000010">
    <property type="protein sequence ID" value="SCB47069.1"/>
    <property type="molecule type" value="Genomic_DNA"/>
</dbReference>
<dbReference type="Proteomes" id="UP000199101">
    <property type="component" value="Unassembled WGS sequence"/>
</dbReference>
<evidence type="ECO:0000313" key="1">
    <source>
        <dbReference type="EMBL" id="SCB47069.1"/>
    </source>
</evidence>
<evidence type="ECO:0000313" key="2">
    <source>
        <dbReference type="Proteomes" id="UP000199101"/>
    </source>
</evidence>
<gene>
    <name evidence="1" type="ORF">GA0061103_0075</name>
</gene>
<reference evidence="2" key="1">
    <citation type="submission" date="2016-08" db="EMBL/GenBank/DDBJ databases">
        <authorList>
            <person name="Varghese N."/>
            <person name="Submissions Spin"/>
        </authorList>
    </citation>
    <scope>NUCLEOTIDE SEQUENCE [LARGE SCALE GENOMIC DNA]</scope>
    <source>
        <strain evidence="2">HAMBI 2975</strain>
    </source>
</reference>
<dbReference type="AlphaFoldDB" id="A0A1C3X4A5"/>
<dbReference type="OrthoDB" id="8378772at2"/>
<accession>A0A1C3X4A5</accession>